<gene>
    <name evidence="15" type="ORF">L195_g000693</name>
</gene>
<feature type="domain" description="Replication protein A 70 kDa DNA-binding subunit B/D first OB fold" evidence="11">
    <location>
        <begin position="266"/>
        <end position="370"/>
    </location>
</feature>
<comment type="subcellular location">
    <subcellularLocation>
        <location evidence="1">Nucleus</location>
    </subcellularLocation>
</comment>
<dbReference type="EC" id="5.6.2.3" evidence="10"/>
<evidence type="ECO:0000256" key="5">
    <source>
        <dbReference type="ARBA" id="ARBA00022833"/>
    </source>
</evidence>
<comment type="caution">
    <text evidence="15">The sequence shown here is derived from an EMBL/GenBank/DDBJ whole genome shotgun (WGS) entry which is preliminary data.</text>
</comment>
<proteinExistence type="inferred from homology"/>
<dbReference type="Pfam" id="PF14214">
    <property type="entry name" value="Helitron_like_N"/>
    <property type="match status" value="1"/>
</dbReference>
<dbReference type="InterPro" id="IPR010285">
    <property type="entry name" value="DNA_helicase_pif1-like_DEAD"/>
</dbReference>
<dbReference type="CDD" id="cd04480">
    <property type="entry name" value="RPA1_DBD_A_like"/>
    <property type="match status" value="1"/>
</dbReference>
<evidence type="ECO:0000256" key="6">
    <source>
        <dbReference type="ARBA" id="ARBA00023015"/>
    </source>
</evidence>
<comment type="cofactor">
    <cofactor evidence="10">
        <name>Mg(2+)</name>
        <dbReference type="ChEBI" id="CHEBI:18420"/>
    </cofactor>
</comment>
<dbReference type="GO" id="GO:0006281">
    <property type="term" value="P:DNA repair"/>
    <property type="evidence" value="ECO:0007669"/>
    <property type="project" value="UniProtKB-KW"/>
</dbReference>
<dbReference type="CDD" id="cd04476">
    <property type="entry name" value="RPA1_DBD_C"/>
    <property type="match status" value="1"/>
</dbReference>
<dbReference type="GO" id="GO:0016887">
    <property type="term" value="F:ATP hydrolysis activity"/>
    <property type="evidence" value="ECO:0007669"/>
    <property type="project" value="RHEA"/>
</dbReference>
<dbReference type="InterPro" id="IPR003871">
    <property type="entry name" value="RFA1B/D_OB_1st"/>
</dbReference>
<dbReference type="InterPro" id="IPR015300">
    <property type="entry name" value="DNA-bd_pseudobarrel_sf"/>
</dbReference>
<dbReference type="InterPro" id="IPR012340">
    <property type="entry name" value="NA-bd_OB-fold"/>
</dbReference>
<keyword evidence="10" id="KW-0547">Nucleotide-binding</keyword>
<keyword evidence="10" id="KW-0233">DNA recombination</keyword>
<feature type="domain" description="DNA helicase Pif1-like DEAD-box helicase" evidence="12">
    <location>
        <begin position="1746"/>
        <end position="1924"/>
    </location>
</feature>
<keyword evidence="10" id="KW-0067">ATP-binding</keyword>
<dbReference type="PANTHER" id="PTHR10492">
    <property type="match status" value="1"/>
</dbReference>
<feature type="domain" description="Replication factor A C-terminal" evidence="13">
    <location>
        <begin position="557"/>
        <end position="666"/>
    </location>
</feature>
<dbReference type="Gene3D" id="3.40.50.300">
    <property type="entry name" value="P-loop containing nucleotide triphosphate hydrolases"/>
    <property type="match status" value="1"/>
</dbReference>
<dbReference type="GO" id="GO:0006310">
    <property type="term" value="P:DNA recombination"/>
    <property type="evidence" value="ECO:0007669"/>
    <property type="project" value="UniProtKB-KW"/>
</dbReference>
<protein>
    <recommendedName>
        <fullName evidence="10">ATP-dependent DNA helicase</fullName>
        <ecNumber evidence="10">5.6.2.3</ecNumber>
    </recommendedName>
</protein>
<dbReference type="ExpressionAtlas" id="A0A2K3NMK5">
    <property type="expression patterns" value="baseline"/>
</dbReference>
<dbReference type="Pfam" id="PF08646">
    <property type="entry name" value="Rep_fac-A_C"/>
    <property type="match status" value="1"/>
</dbReference>
<evidence type="ECO:0000313" key="16">
    <source>
        <dbReference type="Proteomes" id="UP000236291"/>
    </source>
</evidence>
<dbReference type="SUPFAM" id="SSF50249">
    <property type="entry name" value="Nucleic acid-binding proteins"/>
    <property type="match status" value="3"/>
</dbReference>
<dbReference type="Proteomes" id="UP000236291">
    <property type="component" value="Unassembled WGS sequence"/>
</dbReference>
<evidence type="ECO:0000256" key="1">
    <source>
        <dbReference type="ARBA" id="ARBA00004123"/>
    </source>
</evidence>
<dbReference type="PANTHER" id="PTHR10492:SF101">
    <property type="entry name" value="ATP-DEPENDENT DNA HELICASE"/>
    <property type="match status" value="1"/>
</dbReference>
<dbReference type="InterPro" id="IPR025476">
    <property type="entry name" value="Helitron_helicase-like"/>
</dbReference>
<dbReference type="SUPFAM" id="SSF101936">
    <property type="entry name" value="DNA-binding pseudobarrel domain"/>
    <property type="match status" value="2"/>
</dbReference>
<keyword evidence="9" id="KW-0539">Nucleus</keyword>
<evidence type="ECO:0000259" key="13">
    <source>
        <dbReference type="Pfam" id="PF08646"/>
    </source>
</evidence>
<dbReference type="GO" id="GO:0005634">
    <property type="term" value="C:nucleus"/>
    <property type="evidence" value="ECO:0007669"/>
    <property type="project" value="UniProtKB-SubCell"/>
</dbReference>
<evidence type="ECO:0000256" key="2">
    <source>
        <dbReference type="ARBA" id="ARBA00005690"/>
    </source>
</evidence>
<keyword evidence="10 15" id="KW-0347">Helicase</keyword>
<evidence type="ECO:0000259" key="11">
    <source>
        <dbReference type="Pfam" id="PF02721"/>
    </source>
</evidence>
<dbReference type="Gene3D" id="2.40.50.140">
    <property type="entry name" value="Nucleic acid-binding proteins"/>
    <property type="match status" value="3"/>
</dbReference>
<dbReference type="GO" id="GO:0043139">
    <property type="term" value="F:5'-3' DNA helicase activity"/>
    <property type="evidence" value="ECO:0007669"/>
    <property type="project" value="UniProtKB-EC"/>
</dbReference>
<dbReference type="CDD" id="cd04481">
    <property type="entry name" value="RPA1_DBD_B_like"/>
    <property type="match status" value="1"/>
</dbReference>
<keyword evidence="6" id="KW-0805">Transcription regulation</keyword>
<dbReference type="GO" id="GO:0000723">
    <property type="term" value="P:telomere maintenance"/>
    <property type="evidence" value="ECO:0007669"/>
    <property type="project" value="InterPro"/>
</dbReference>
<keyword evidence="3" id="KW-0479">Metal-binding</keyword>
<evidence type="ECO:0000256" key="10">
    <source>
        <dbReference type="RuleBase" id="RU363044"/>
    </source>
</evidence>
<evidence type="ECO:0000259" key="12">
    <source>
        <dbReference type="Pfam" id="PF05970"/>
    </source>
</evidence>
<feature type="domain" description="Helitron helicase-like" evidence="14">
    <location>
        <begin position="1194"/>
        <end position="1376"/>
    </location>
</feature>
<evidence type="ECO:0000256" key="4">
    <source>
        <dbReference type="ARBA" id="ARBA00022771"/>
    </source>
</evidence>
<evidence type="ECO:0000259" key="14">
    <source>
        <dbReference type="Pfam" id="PF14214"/>
    </source>
</evidence>
<feature type="non-terminal residue" evidence="15">
    <location>
        <position position="2108"/>
    </location>
</feature>
<comment type="similarity">
    <text evidence="2">Belongs to the replication factor A protein 1 family.</text>
</comment>
<organism evidence="15 16">
    <name type="scientific">Trifolium pratense</name>
    <name type="common">Red clover</name>
    <dbReference type="NCBI Taxonomy" id="57577"/>
    <lineage>
        <taxon>Eukaryota</taxon>
        <taxon>Viridiplantae</taxon>
        <taxon>Streptophyta</taxon>
        <taxon>Embryophyta</taxon>
        <taxon>Tracheophyta</taxon>
        <taxon>Spermatophyta</taxon>
        <taxon>Magnoliopsida</taxon>
        <taxon>eudicotyledons</taxon>
        <taxon>Gunneridae</taxon>
        <taxon>Pentapetalae</taxon>
        <taxon>rosids</taxon>
        <taxon>fabids</taxon>
        <taxon>Fabales</taxon>
        <taxon>Fabaceae</taxon>
        <taxon>Papilionoideae</taxon>
        <taxon>50 kb inversion clade</taxon>
        <taxon>NPAAA clade</taxon>
        <taxon>Hologalegina</taxon>
        <taxon>IRL clade</taxon>
        <taxon>Trifolieae</taxon>
        <taxon>Trifolium</taxon>
    </lineage>
</organism>
<keyword evidence="10" id="KW-0378">Hydrolase</keyword>
<dbReference type="InterPro" id="IPR013955">
    <property type="entry name" value="Rep_factor-A_C"/>
</dbReference>
<name>A0A2K3NMK5_TRIPR</name>
<comment type="similarity">
    <text evidence="10">Belongs to the helicase family.</text>
</comment>
<sequence>MANNELETTIALHSLRAPLDPFPITPQEKFLNDMRVRYRTYYLECNVNYGAVKLPRMFAEDFGEELCRVATLVDARDNQMEVLVDKIDEDVYFTRGWASVKNFYNIRTGAWVVLIYSGFGHFGITIHDRLQYPVLVPTFEPPLKLVIDKIDVLPQFVDDLSEDLHDLSYAHDEHFFDVSFEKTLTYFDVSNGYLMLPYHGFGEYAFHEGSTSIKLVDDYGNAWFCSLICVTFPCKHYRVGGQWSRLVAARRLTAGSVVTVGIYVKMTKVSEITGGKIDFQLRVRVINLWSTPDRSNPNEEGALHMIFMDKDCGKIYATVRKDLLSQFKDDIEEGAAYVVERFMVGKNDSSFKSTPHKHKLNFMRGTKMIKVKATDIPPNHFNFMPFSEILASTREDQFLDVIGHVVEKNAMKETEKNGKISKVMDATLEDLEGNRIHCTLWDDHAVKMQRFLDGHDPSLPVIIILQLCKLRKYLDFMGISNSFYGTKLFLNADMPEVAGYIERMNAANVELTQVVSQMSGPPVLSISDDLLQTPRMTIEDLIESTQKCYGSVLAWACEFDMDSGWFYQACTKCASRINFVAGQLYCDKCKMPRTAVPRYKVHLQVIDDTGSITFMMFDRVVFQVVGLTAQDLLDAMNNDPSSPAYPKELDMFVNKWMLFKVEVTDANLYRNWRGYTVKKVTSDEDIIKRFTSLHGINPALDGMESSNKADTVTSNSGQTPTSKLAGKKKLVIDGCDATASGKSTARRVIDLDQEDVAPLNIVKPSSSKSVGKGASELGEDRVVATNQGNLSCVKIEDAKSFHLSMLICSNDRLLLSFTLPQYALDDNASIQHNFDGDQMICETNTQQFDIPYNSDTNAFLDSHNCHTQVTCTTNYEQFDVPFNCGGYGSYELPPSNSVSENPKYFNIGQPNCVCPDCGAIMWYQERVKKSSRTNPKFSLCCSQGDIELAPYKQLPHPLYSLYHGRDSRSNFFLENIRSFNSMFAFTSMGGRVHTSINDGNAPPAFVLNGENYHLIGGLLPLPDRPPKFAQLYIYDTENEISNRMTAVGMTDDSIAFKSSIVRDIRESLDNCGNPYVRAYTMIRDTIHLQEAPTVKLRLLGKRSRDGRRYNLPSVSEVAALIVGDFDAADFDRDIIVQTRTGLLQRVSTFEPCYWPLQYPLLFPRGEDGYNRNIEFRDNPNKSRRKRKFITQLEWVGYAIQQRRKDESTVVFSRRLFHQFLVDSFSTIQSDRLRYMRDHQKDLRAAMYKGLTEAIVNGDCDANTTGKRIVLPASFVGGARYMIQNYQDAMSICSWAGYPDIFITFTCNYKWPEVVDFLKVHNLRPSDRPDLITRLFKIKLDQLIRDIKSGDIFGKVKALIDTIEFQKRGLPHAHILVFHYQTHRIVYPDSIDKIISAEIPDINREPDLFNVVSALMIHGPCGQQNKKSPCMQHGRCSKYFPKKFTRHTVIDSDGYPVYRRRDNGVYIQKSEHFVDNRFVVPYNKKLLLKYNAHINVEWCNQSRSIKYLFKYINKGHDHVTAGFYSDSGNGFGARMIDEIRTYYDCRYLSACEAVWRIFVFDVNYREPSVERLTFHLEDEQLVVFPDDACIEDVFEKPYAKCNLFGIRMSVDGLRGPTSFAEIRTVNNVTYSNYKDACFALGLMDDDREFVQAIKEASYWGTGSYLRQLFIALVLSDQLHRPGFVWNSTWEYLSDDIQYRQRRLLNLPDLVLTCDQLKSYALAEIEIALQSNGKGLKDFPDMPRPDDALSAALRSKREIVLTVASSGIAALLIPGGRTAHSRFAIPLNIDEYSTCQIGPSDHLAQLIRCAKLIIWDEAPMMHRHCFKAVNRTLKDIMQERQFPFGGKVVVLGGDFRQILPVIPKGTRHEIVHSTINSSPLWSSCEVLTLTTNMRLLADCEDSEIVRRRDFSQWILGIGDGSIGHADDECIAVHIPQDLLIDGGTDPLANIVNNTYPNLVDNMNEPSFFRDRAILAPTNSVIKDFLSDSSAANFRVTSQKGLKVLLTDESDNNPDTARNVVYKESLQLYYFPVLRILIQTNMANRSDLVEALATFAVATRDDGSEASRVATERSDPDAFPAMTHRYDRLHEDVKSYAMMTKTCYMEYDPLN</sequence>
<dbReference type="GO" id="GO:0008270">
    <property type="term" value="F:zinc ion binding"/>
    <property type="evidence" value="ECO:0007669"/>
    <property type="project" value="UniProtKB-KW"/>
</dbReference>
<reference evidence="15 16" key="1">
    <citation type="journal article" date="2014" name="Am. J. Bot.">
        <title>Genome assembly and annotation for red clover (Trifolium pratense; Fabaceae).</title>
        <authorList>
            <person name="Istvanek J."/>
            <person name="Jaros M."/>
            <person name="Krenek A."/>
            <person name="Repkova J."/>
        </authorList>
    </citation>
    <scope>NUCLEOTIDE SEQUENCE [LARGE SCALE GENOMIC DNA]</scope>
    <source>
        <strain evidence="16">cv. Tatra</strain>
        <tissue evidence="15">Young leaves</tissue>
    </source>
</reference>
<dbReference type="GO" id="GO:0003677">
    <property type="term" value="F:DNA binding"/>
    <property type="evidence" value="ECO:0007669"/>
    <property type="project" value="UniProtKB-KW"/>
</dbReference>
<evidence type="ECO:0000313" key="15">
    <source>
        <dbReference type="EMBL" id="PNY04276.1"/>
    </source>
</evidence>
<dbReference type="SUPFAM" id="SSF52540">
    <property type="entry name" value="P-loop containing nucleoside triphosphate hydrolases"/>
    <property type="match status" value="1"/>
</dbReference>
<evidence type="ECO:0000256" key="9">
    <source>
        <dbReference type="ARBA" id="ARBA00023242"/>
    </source>
</evidence>
<dbReference type="InterPro" id="IPR047192">
    <property type="entry name" value="Euk_RPA1_DBD_C"/>
</dbReference>
<keyword evidence="5" id="KW-0862">Zinc</keyword>
<reference evidence="15 16" key="2">
    <citation type="journal article" date="2017" name="Front. Plant Sci.">
        <title>Gene Classification and Mining of Molecular Markers Useful in Red Clover (Trifolium pratense) Breeding.</title>
        <authorList>
            <person name="Istvanek J."/>
            <person name="Dluhosova J."/>
            <person name="Dluhos P."/>
            <person name="Patkova L."/>
            <person name="Nedelnik J."/>
            <person name="Repkova J."/>
        </authorList>
    </citation>
    <scope>NUCLEOTIDE SEQUENCE [LARGE SCALE GENOMIC DNA]</scope>
    <source>
        <strain evidence="16">cv. Tatra</strain>
        <tissue evidence="15">Young leaves</tissue>
    </source>
</reference>
<keyword evidence="4" id="KW-0863">Zinc-finger</keyword>
<keyword evidence="10" id="KW-0227">DNA damage</keyword>
<evidence type="ECO:0000256" key="7">
    <source>
        <dbReference type="ARBA" id="ARBA00023125"/>
    </source>
</evidence>
<keyword evidence="7" id="KW-0238">DNA-binding</keyword>
<keyword evidence="8" id="KW-0804">Transcription</keyword>
<accession>A0A2K3NMK5</accession>
<evidence type="ECO:0000256" key="3">
    <source>
        <dbReference type="ARBA" id="ARBA00022723"/>
    </source>
</evidence>
<dbReference type="Pfam" id="PF05970">
    <property type="entry name" value="PIF1"/>
    <property type="match status" value="1"/>
</dbReference>
<dbReference type="Gene3D" id="2.40.330.10">
    <property type="entry name" value="DNA-binding pseudobarrel domain"/>
    <property type="match status" value="1"/>
</dbReference>
<dbReference type="Pfam" id="PF02721">
    <property type="entry name" value="DUF223"/>
    <property type="match status" value="1"/>
</dbReference>
<dbReference type="InterPro" id="IPR027417">
    <property type="entry name" value="P-loop_NTPase"/>
</dbReference>
<dbReference type="EMBL" id="ASHM01000256">
    <property type="protein sequence ID" value="PNY04276.1"/>
    <property type="molecule type" value="Genomic_DNA"/>
</dbReference>
<comment type="catalytic activity">
    <reaction evidence="10">
        <text>ATP + H2O = ADP + phosphate + H(+)</text>
        <dbReference type="Rhea" id="RHEA:13065"/>
        <dbReference type="ChEBI" id="CHEBI:15377"/>
        <dbReference type="ChEBI" id="CHEBI:15378"/>
        <dbReference type="ChEBI" id="CHEBI:30616"/>
        <dbReference type="ChEBI" id="CHEBI:43474"/>
        <dbReference type="ChEBI" id="CHEBI:456216"/>
        <dbReference type="EC" id="5.6.2.3"/>
    </reaction>
</comment>
<evidence type="ECO:0000256" key="8">
    <source>
        <dbReference type="ARBA" id="ARBA00023163"/>
    </source>
</evidence>
<keyword evidence="10" id="KW-0234">DNA repair</keyword>
<dbReference type="STRING" id="57577.A0A2K3NMK5"/>
<dbReference type="GO" id="GO:0005524">
    <property type="term" value="F:ATP binding"/>
    <property type="evidence" value="ECO:0007669"/>
    <property type="project" value="UniProtKB-KW"/>
</dbReference>